<keyword evidence="1" id="KW-0732">Signal</keyword>
<keyword evidence="3" id="KW-1185">Reference proteome</keyword>
<evidence type="ECO:0000313" key="3">
    <source>
        <dbReference type="Proteomes" id="UP001464555"/>
    </source>
</evidence>
<dbReference type="RefSeq" id="WP_341695507.1">
    <property type="nucleotide sequence ID" value="NZ_JBBYHR010000001.1"/>
</dbReference>
<feature type="chain" id="PRO_5045649153" evidence="1">
    <location>
        <begin position="23"/>
        <end position="240"/>
    </location>
</feature>
<dbReference type="Proteomes" id="UP001464555">
    <property type="component" value="Unassembled WGS sequence"/>
</dbReference>
<protein>
    <submittedName>
        <fullName evidence="2">Uncharacterized protein</fullName>
    </submittedName>
</protein>
<name>A0ABU9HTG5_9FLAO</name>
<gene>
    <name evidence="2" type="ORF">AAEO56_02855</name>
</gene>
<sequence length="240" mass="26461">MKKITMLAAVLLFAVTATFAQAKKKVAVVTFYADKMVDLSDVGLSGIAAIADLKNDPDFNLAPLLQQYHDKFFNDYAKKFPFELTDETLVTGNADYHAFQPTFLGMKQDMSNFQLYPGYEAIDPTWSGANVNGMLKAFPDVDGVMFVYISFALVKGFGVGGTASTKMRAFTHIALYNKKGDKVFVINEHANSSKTGVMVGGIPVMKPEKVLPMCESALKELMEDLDKRIQKIIDKSGKKL</sequence>
<comment type="caution">
    <text evidence="2">The sequence shown here is derived from an EMBL/GenBank/DDBJ whole genome shotgun (WGS) entry which is preliminary data.</text>
</comment>
<proteinExistence type="predicted"/>
<accession>A0ABU9HTG5</accession>
<evidence type="ECO:0000256" key="1">
    <source>
        <dbReference type="SAM" id="SignalP"/>
    </source>
</evidence>
<organism evidence="2 3">
    <name type="scientific">Flavobacterium arundinis</name>
    <dbReference type="NCBI Taxonomy" id="3139143"/>
    <lineage>
        <taxon>Bacteria</taxon>
        <taxon>Pseudomonadati</taxon>
        <taxon>Bacteroidota</taxon>
        <taxon>Flavobacteriia</taxon>
        <taxon>Flavobacteriales</taxon>
        <taxon>Flavobacteriaceae</taxon>
        <taxon>Flavobacterium</taxon>
    </lineage>
</organism>
<feature type="signal peptide" evidence="1">
    <location>
        <begin position="1"/>
        <end position="22"/>
    </location>
</feature>
<reference evidence="2 3" key="1">
    <citation type="submission" date="2024-04" db="EMBL/GenBank/DDBJ databases">
        <title>Flavobacterium sp. DGU11 16S ribosomal RNA gene Genome sequencing and assembly.</title>
        <authorList>
            <person name="Park S."/>
        </authorList>
    </citation>
    <scope>NUCLEOTIDE SEQUENCE [LARGE SCALE GENOMIC DNA]</scope>
    <source>
        <strain evidence="2 3">DGU11</strain>
    </source>
</reference>
<evidence type="ECO:0000313" key="2">
    <source>
        <dbReference type="EMBL" id="MEL1243190.1"/>
    </source>
</evidence>
<dbReference type="EMBL" id="JBBYHR010000001">
    <property type="protein sequence ID" value="MEL1243190.1"/>
    <property type="molecule type" value="Genomic_DNA"/>
</dbReference>